<dbReference type="Proteomes" id="UP000182719">
    <property type="component" value="Unassembled WGS sequence"/>
</dbReference>
<dbReference type="SUPFAM" id="SSF46689">
    <property type="entry name" value="Homeodomain-like"/>
    <property type="match status" value="2"/>
</dbReference>
<dbReference type="PANTHER" id="PTHR46796:SF2">
    <property type="entry name" value="TRANSCRIPTIONAL REGULATORY PROTEIN"/>
    <property type="match status" value="1"/>
</dbReference>
<proteinExistence type="predicted"/>
<sequence length="299" mass="32858">MSGPRSPSLERARASRPSRNWVDVTRDGATGIETIRAHFTGHAYDPHFHDAYLVGVTEQGLQEFSCRRALHRSTPGRAILIEPGETHDGNAPEAAGFTYLMLYLPPSWLAETCSRAADGRFPDRQAGFSTTLKDEPHLAATIRQAFWRLHAPESRLARDEALDALAASLNPHLGASVVLRTGEAATRAARRARDLLWERMEQDLGLDELSRLCGADRFQLSRAFRSAYGLPPHAYLVQLRLSAARQRLAAGEAPADVAASVGFADQSHLGRWFRRAFGLTPAAYRALCTNVPDGQGLPR</sequence>
<organism evidence="5 6">
    <name type="scientific">Stigmatella aurantiaca</name>
    <dbReference type="NCBI Taxonomy" id="41"/>
    <lineage>
        <taxon>Bacteria</taxon>
        <taxon>Pseudomonadati</taxon>
        <taxon>Myxococcota</taxon>
        <taxon>Myxococcia</taxon>
        <taxon>Myxococcales</taxon>
        <taxon>Cystobacterineae</taxon>
        <taxon>Archangiaceae</taxon>
        <taxon>Stigmatella</taxon>
    </lineage>
</organism>
<keyword evidence="6" id="KW-1185">Reference proteome</keyword>
<gene>
    <name evidence="5" type="ORF">SAMN05444354_12543</name>
</gene>
<dbReference type="InterPro" id="IPR037923">
    <property type="entry name" value="HTH-like"/>
</dbReference>
<dbReference type="PANTHER" id="PTHR46796">
    <property type="entry name" value="HTH-TYPE TRANSCRIPTIONAL ACTIVATOR RHAS-RELATED"/>
    <property type="match status" value="1"/>
</dbReference>
<dbReference type="SUPFAM" id="SSF51215">
    <property type="entry name" value="Regulatory protein AraC"/>
    <property type="match status" value="1"/>
</dbReference>
<evidence type="ECO:0000313" key="5">
    <source>
        <dbReference type="EMBL" id="SEM89048.1"/>
    </source>
</evidence>
<dbReference type="InterPro" id="IPR050204">
    <property type="entry name" value="AraC_XylS_family_regulators"/>
</dbReference>
<dbReference type="InterPro" id="IPR009057">
    <property type="entry name" value="Homeodomain-like_sf"/>
</dbReference>
<dbReference type="GO" id="GO:0043565">
    <property type="term" value="F:sequence-specific DNA binding"/>
    <property type="evidence" value="ECO:0007669"/>
    <property type="project" value="InterPro"/>
</dbReference>
<keyword evidence="3" id="KW-0804">Transcription</keyword>
<evidence type="ECO:0000313" key="6">
    <source>
        <dbReference type="Proteomes" id="UP000182719"/>
    </source>
</evidence>
<dbReference type="GO" id="GO:0003700">
    <property type="term" value="F:DNA-binding transcription factor activity"/>
    <property type="evidence" value="ECO:0007669"/>
    <property type="project" value="InterPro"/>
</dbReference>
<evidence type="ECO:0000259" key="4">
    <source>
        <dbReference type="PROSITE" id="PS01124"/>
    </source>
</evidence>
<accession>A0A1H8C437</accession>
<dbReference type="RefSeq" id="WP_075010437.1">
    <property type="nucleotide sequence ID" value="NZ_FOAP01000025.1"/>
</dbReference>
<feature type="domain" description="HTH araC/xylS-type" evidence="4">
    <location>
        <begin position="190"/>
        <end position="287"/>
    </location>
</feature>
<name>A0A1H8C437_STIAU</name>
<dbReference type="Pfam" id="PF02311">
    <property type="entry name" value="AraC_binding"/>
    <property type="match status" value="1"/>
</dbReference>
<evidence type="ECO:0000256" key="1">
    <source>
        <dbReference type="ARBA" id="ARBA00023015"/>
    </source>
</evidence>
<keyword evidence="1" id="KW-0805">Transcription regulation</keyword>
<evidence type="ECO:0000256" key="3">
    <source>
        <dbReference type="ARBA" id="ARBA00023163"/>
    </source>
</evidence>
<dbReference type="PROSITE" id="PS01124">
    <property type="entry name" value="HTH_ARAC_FAMILY_2"/>
    <property type="match status" value="1"/>
</dbReference>
<reference evidence="6" key="1">
    <citation type="submission" date="2016-10" db="EMBL/GenBank/DDBJ databases">
        <authorList>
            <person name="Varghese N."/>
            <person name="Submissions S."/>
        </authorList>
    </citation>
    <scope>NUCLEOTIDE SEQUENCE [LARGE SCALE GENOMIC DNA]</scope>
    <source>
        <strain evidence="6">DSM 17044</strain>
    </source>
</reference>
<dbReference type="Gene3D" id="1.10.10.60">
    <property type="entry name" value="Homeodomain-like"/>
    <property type="match status" value="2"/>
</dbReference>
<dbReference type="InterPro" id="IPR018060">
    <property type="entry name" value="HTH_AraC"/>
</dbReference>
<evidence type="ECO:0000256" key="2">
    <source>
        <dbReference type="ARBA" id="ARBA00023125"/>
    </source>
</evidence>
<dbReference type="Pfam" id="PF12833">
    <property type="entry name" value="HTH_18"/>
    <property type="match status" value="1"/>
</dbReference>
<dbReference type="SMART" id="SM00342">
    <property type="entry name" value="HTH_ARAC"/>
    <property type="match status" value="1"/>
</dbReference>
<dbReference type="EMBL" id="FOAP01000025">
    <property type="protein sequence ID" value="SEM89048.1"/>
    <property type="molecule type" value="Genomic_DNA"/>
</dbReference>
<dbReference type="AlphaFoldDB" id="A0A1H8C437"/>
<protein>
    <submittedName>
        <fullName evidence="5">Transcriptional regulator, AraC family</fullName>
    </submittedName>
</protein>
<keyword evidence="2" id="KW-0238">DNA-binding</keyword>
<dbReference type="OrthoDB" id="112032at2"/>
<dbReference type="InterPro" id="IPR003313">
    <property type="entry name" value="AraC-bd"/>
</dbReference>